<keyword evidence="2" id="KW-1185">Reference proteome</keyword>
<evidence type="ECO:0000313" key="2">
    <source>
        <dbReference type="Proteomes" id="UP000243463"/>
    </source>
</evidence>
<dbReference type="Gene3D" id="3.30.300.20">
    <property type="match status" value="1"/>
</dbReference>
<evidence type="ECO:0000313" key="1">
    <source>
        <dbReference type="EMBL" id="SNQ28126.1"/>
    </source>
</evidence>
<sequence length="156" mass="17476">MTIHTYQITLNWQGNLTHSATGYTDYSRNFLVSHLGKENIYGSADRVSMGDPTRWNPEQLLIAAASACHKLWYLHLCAVNHLHVTHYVDDAYAEVQKAEDGKKGQVIKIVLCPQVTFHDDVDITLALQLHQDAYAQSVIANAISTPLVVQPHIQVE</sequence>
<dbReference type="PANTHER" id="PTHR42830:SF2">
    <property type="entry name" value="OSMC_OHR FAMILY PROTEIN"/>
    <property type="match status" value="1"/>
</dbReference>
<dbReference type="RefSeq" id="WP_088822141.1">
    <property type="nucleotide sequence ID" value="NZ_FZLN01000001.1"/>
</dbReference>
<protein>
    <submittedName>
        <fullName evidence="1">Organic hydroperoxide reductase OsmC/OhrA</fullName>
    </submittedName>
</protein>
<dbReference type="InterPro" id="IPR052707">
    <property type="entry name" value="OsmC_Ohr_Peroxiredoxin"/>
</dbReference>
<dbReference type="SUPFAM" id="SSF82784">
    <property type="entry name" value="OsmC-like"/>
    <property type="match status" value="1"/>
</dbReference>
<dbReference type="PANTHER" id="PTHR42830">
    <property type="entry name" value="OSMOTICALLY INDUCIBLE FAMILY PROTEIN"/>
    <property type="match status" value="1"/>
</dbReference>
<accession>A0A217ED52</accession>
<dbReference type="Proteomes" id="UP000243463">
    <property type="component" value="Unassembled WGS sequence"/>
</dbReference>
<dbReference type="Pfam" id="PF02566">
    <property type="entry name" value="OsmC"/>
    <property type="match status" value="1"/>
</dbReference>
<dbReference type="InterPro" id="IPR003718">
    <property type="entry name" value="OsmC/Ohr_fam"/>
</dbReference>
<dbReference type="OrthoDB" id="9795405at2"/>
<name>A0A217ED52_9GAMM</name>
<organism evidence="1 2">
    <name type="scientific">Acinetobacter apis</name>
    <dbReference type="NCBI Taxonomy" id="1229165"/>
    <lineage>
        <taxon>Bacteria</taxon>
        <taxon>Pseudomonadati</taxon>
        <taxon>Pseudomonadota</taxon>
        <taxon>Gammaproteobacteria</taxon>
        <taxon>Moraxellales</taxon>
        <taxon>Moraxellaceae</taxon>
        <taxon>Acinetobacter</taxon>
    </lineage>
</organism>
<proteinExistence type="predicted"/>
<dbReference type="InterPro" id="IPR015946">
    <property type="entry name" value="KH_dom-like_a/b"/>
</dbReference>
<reference evidence="2" key="1">
    <citation type="submission" date="2017-06" db="EMBL/GenBank/DDBJ databases">
        <authorList>
            <person name="Varghese N."/>
            <person name="Submissions S."/>
        </authorList>
    </citation>
    <scope>NUCLEOTIDE SEQUENCE [LARGE SCALE GENOMIC DNA]</scope>
    <source>
        <strain evidence="2">ANC 5114</strain>
    </source>
</reference>
<dbReference type="InterPro" id="IPR036102">
    <property type="entry name" value="OsmC/Ohrsf"/>
</dbReference>
<gene>
    <name evidence="1" type="ORF">SAMN05444584_0034</name>
</gene>
<dbReference type="EMBL" id="FZLN01000001">
    <property type="protein sequence ID" value="SNQ28126.1"/>
    <property type="molecule type" value="Genomic_DNA"/>
</dbReference>
<dbReference type="AlphaFoldDB" id="A0A217ED52"/>